<dbReference type="Proteomes" id="UP000246569">
    <property type="component" value="Unassembled WGS sequence"/>
</dbReference>
<evidence type="ECO:0000256" key="6">
    <source>
        <dbReference type="ARBA" id="ARBA00022679"/>
    </source>
</evidence>
<keyword evidence="18" id="KW-1185">Reference proteome</keyword>
<feature type="transmembrane region" description="Helical" evidence="16">
    <location>
        <begin position="279"/>
        <end position="303"/>
    </location>
</feature>
<feature type="transmembrane region" description="Helical" evidence="16">
    <location>
        <begin position="91"/>
        <end position="110"/>
    </location>
</feature>
<keyword evidence="5 16" id="KW-0328">Glycosyltransferase</keyword>
<keyword evidence="13 16" id="KW-0961">Cell wall biogenesis/degradation</keyword>
<evidence type="ECO:0000256" key="14">
    <source>
        <dbReference type="ARBA" id="ARBA00038053"/>
    </source>
</evidence>
<comment type="similarity">
    <text evidence="14 16">Belongs to the SEDS family. FtsW subfamily.</text>
</comment>
<keyword evidence="8 16" id="KW-0133">Cell shape</keyword>
<feature type="transmembrane region" description="Helical" evidence="16">
    <location>
        <begin position="324"/>
        <end position="343"/>
    </location>
</feature>
<evidence type="ECO:0000256" key="5">
    <source>
        <dbReference type="ARBA" id="ARBA00022676"/>
    </source>
</evidence>
<dbReference type="GO" id="GO:0009252">
    <property type="term" value="P:peptidoglycan biosynthetic process"/>
    <property type="evidence" value="ECO:0007669"/>
    <property type="project" value="UniProtKB-UniRule"/>
</dbReference>
<feature type="transmembrane region" description="Helical" evidence="16">
    <location>
        <begin position="59"/>
        <end position="79"/>
    </location>
</feature>
<feature type="transmembrane region" description="Helical" evidence="16">
    <location>
        <begin position="355"/>
        <end position="376"/>
    </location>
</feature>
<name>A0A317MV79_9GAMM</name>
<evidence type="ECO:0000256" key="10">
    <source>
        <dbReference type="ARBA" id="ARBA00022989"/>
    </source>
</evidence>
<dbReference type="NCBIfam" id="TIGR02614">
    <property type="entry name" value="ftsW"/>
    <property type="match status" value="1"/>
</dbReference>
<evidence type="ECO:0000256" key="13">
    <source>
        <dbReference type="ARBA" id="ARBA00023316"/>
    </source>
</evidence>
<evidence type="ECO:0000256" key="11">
    <source>
        <dbReference type="ARBA" id="ARBA00023136"/>
    </source>
</evidence>
<dbReference type="GO" id="GO:0008360">
    <property type="term" value="P:regulation of cell shape"/>
    <property type="evidence" value="ECO:0007669"/>
    <property type="project" value="UniProtKB-KW"/>
</dbReference>
<evidence type="ECO:0000313" key="17">
    <source>
        <dbReference type="EMBL" id="PWV61828.1"/>
    </source>
</evidence>
<dbReference type="PANTHER" id="PTHR30474">
    <property type="entry name" value="CELL CYCLE PROTEIN"/>
    <property type="match status" value="1"/>
</dbReference>
<dbReference type="GO" id="GO:0032153">
    <property type="term" value="C:cell division site"/>
    <property type="evidence" value="ECO:0007669"/>
    <property type="project" value="UniProtKB-UniRule"/>
</dbReference>
<keyword evidence="10 16" id="KW-1133">Transmembrane helix</keyword>
<dbReference type="EC" id="2.4.99.28" evidence="16"/>
<evidence type="ECO:0000256" key="1">
    <source>
        <dbReference type="ARBA" id="ARBA00004651"/>
    </source>
</evidence>
<keyword evidence="16" id="KW-0997">Cell inner membrane</keyword>
<keyword evidence="3 16" id="KW-1003">Cell membrane</keyword>
<evidence type="ECO:0000256" key="15">
    <source>
        <dbReference type="ARBA" id="ARBA00049902"/>
    </source>
</evidence>
<evidence type="ECO:0000256" key="3">
    <source>
        <dbReference type="ARBA" id="ARBA00022475"/>
    </source>
</evidence>
<comment type="pathway">
    <text evidence="2 16">Cell wall biogenesis; peptidoglycan biosynthesis.</text>
</comment>
<evidence type="ECO:0000256" key="4">
    <source>
        <dbReference type="ARBA" id="ARBA00022618"/>
    </source>
</evidence>
<feature type="transmembrane region" description="Helical" evidence="16">
    <location>
        <begin position="205"/>
        <end position="223"/>
    </location>
</feature>
<evidence type="ECO:0000256" key="12">
    <source>
        <dbReference type="ARBA" id="ARBA00023306"/>
    </source>
</evidence>
<evidence type="ECO:0000256" key="8">
    <source>
        <dbReference type="ARBA" id="ARBA00022960"/>
    </source>
</evidence>
<keyword evidence="4 16" id="KW-0132">Cell division</keyword>
<comment type="catalytic activity">
    <reaction evidence="15 16">
        <text>[GlcNAc-(1-&gt;4)-Mur2Ac(oyl-L-Ala-gamma-D-Glu-L-Lys-D-Ala-D-Ala)](n)-di-trans,octa-cis-undecaprenyl diphosphate + beta-D-GlcNAc-(1-&gt;4)-Mur2Ac(oyl-L-Ala-gamma-D-Glu-L-Lys-D-Ala-D-Ala)-di-trans,octa-cis-undecaprenyl diphosphate = [GlcNAc-(1-&gt;4)-Mur2Ac(oyl-L-Ala-gamma-D-Glu-L-Lys-D-Ala-D-Ala)](n+1)-di-trans,octa-cis-undecaprenyl diphosphate + di-trans,octa-cis-undecaprenyl diphosphate + H(+)</text>
        <dbReference type="Rhea" id="RHEA:23708"/>
        <dbReference type="Rhea" id="RHEA-COMP:9602"/>
        <dbReference type="Rhea" id="RHEA-COMP:9603"/>
        <dbReference type="ChEBI" id="CHEBI:15378"/>
        <dbReference type="ChEBI" id="CHEBI:58405"/>
        <dbReference type="ChEBI" id="CHEBI:60033"/>
        <dbReference type="ChEBI" id="CHEBI:78435"/>
        <dbReference type="EC" id="2.4.99.28"/>
    </reaction>
</comment>
<accession>A0A317MV79</accession>
<dbReference type="HAMAP" id="MF_00913">
    <property type="entry name" value="PGT_FtsW_proteobact"/>
    <property type="match status" value="1"/>
</dbReference>
<dbReference type="Pfam" id="PF01098">
    <property type="entry name" value="FTSW_RODA_SPOVE"/>
    <property type="match status" value="1"/>
</dbReference>
<feature type="transmembrane region" description="Helical" evidence="16">
    <location>
        <begin position="26"/>
        <end position="47"/>
    </location>
</feature>
<keyword evidence="12 16" id="KW-0131">Cell cycle</keyword>
<evidence type="ECO:0000256" key="9">
    <source>
        <dbReference type="ARBA" id="ARBA00022984"/>
    </source>
</evidence>
<keyword evidence="11 16" id="KW-0472">Membrane</keyword>
<dbReference type="AlphaFoldDB" id="A0A317MV79"/>
<keyword evidence="7 16" id="KW-0812">Transmembrane</keyword>
<feature type="transmembrane region" description="Helical" evidence="16">
    <location>
        <begin position="154"/>
        <end position="173"/>
    </location>
</feature>
<evidence type="ECO:0000313" key="18">
    <source>
        <dbReference type="Proteomes" id="UP000246569"/>
    </source>
</evidence>
<sequence length="402" mass="44316">MLNGVLDRIHPRPEEGEERLAPLDPWLVFPAMLLIAVGVLMVTSASMPMADRTTGQPFYFLYRHVAYLLLGLMLGWLAFQIEIETWYERGPAILMGVMLLLVLVLIPGIGRRVNGSWRWINLGIMNVQVSELAKLAAIIYVAGYLRRHGAALRASIVAMIRPLLVLGVLALLLLMEPDFGATMVIIFVALGMVFLGGVNIWQFSAMQLLVVSGMAVLLWSSPYRRARLSSFLNPWEDPFNKGFQLTQSLIAIGRGEMFGVGLGASVQKLFYLPEAYTDFIFAILAEEFGLLGVLGVLTLYITLVVRAFQVGARAERVKQPFGAYVAYGIGLWIGFQALINMGVNMGVLPTKGLTLPFISFGGSSLVVMCIAFAILLRVDVETRAEENPLALRERLLAKVRAP</sequence>
<dbReference type="GO" id="GO:0005886">
    <property type="term" value="C:plasma membrane"/>
    <property type="evidence" value="ECO:0007669"/>
    <property type="project" value="UniProtKB-SubCell"/>
</dbReference>
<comment type="caution">
    <text evidence="17">The sequence shown here is derived from an EMBL/GenBank/DDBJ whole genome shotgun (WGS) entry which is preliminary data.</text>
</comment>
<comment type="function">
    <text evidence="16">Peptidoglycan polymerase that is essential for cell division.</text>
</comment>
<dbReference type="OrthoDB" id="9768187at2"/>
<reference evidence="17 18" key="1">
    <citation type="submission" date="2018-05" db="EMBL/GenBank/DDBJ databases">
        <title>Genomic Encyclopedia of Type Strains, Phase IV (KMG-IV): sequencing the most valuable type-strain genomes for metagenomic binning, comparative biology and taxonomic classification.</title>
        <authorList>
            <person name="Goeker M."/>
        </authorList>
    </citation>
    <scope>NUCLEOTIDE SEQUENCE [LARGE SCALE GENOMIC DNA]</scope>
    <source>
        <strain evidence="17 18">DSM 23606</strain>
    </source>
</reference>
<evidence type="ECO:0000256" key="16">
    <source>
        <dbReference type="HAMAP-Rule" id="MF_00913"/>
    </source>
</evidence>
<dbReference type="GO" id="GO:0008955">
    <property type="term" value="F:peptidoglycan glycosyltransferase activity"/>
    <property type="evidence" value="ECO:0007669"/>
    <property type="project" value="UniProtKB-UniRule"/>
</dbReference>
<dbReference type="GO" id="GO:0015648">
    <property type="term" value="F:lipid-linked peptidoglycan transporter activity"/>
    <property type="evidence" value="ECO:0007669"/>
    <property type="project" value="TreeGrafter"/>
</dbReference>
<feature type="transmembrane region" description="Helical" evidence="16">
    <location>
        <begin position="179"/>
        <end position="198"/>
    </location>
</feature>
<organism evidence="17 18">
    <name type="scientific">Plasticicumulans acidivorans</name>
    <dbReference type="NCBI Taxonomy" id="886464"/>
    <lineage>
        <taxon>Bacteria</taxon>
        <taxon>Pseudomonadati</taxon>
        <taxon>Pseudomonadota</taxon>
        <taxon>Gammaproteobacteria</taxon>
        <taxon>Candidatus Competibacteraceae</taxon>
        <taxon>Plasticicumulans</taxon>
    </lineage>
</organism>
<gene>
    <name evidence="16" type="primary">ftsW</name>
    <name evidence="17" type="ORF">C7443_105262</name>
</gene>
<dbReference type="PANTHER" id="PTHR30474:SF2">
    <property type="entry name" value="PEPTIDOGLYCAN GLYCOSYLTRANSFERASE FTSW-RELATED"/>
    <property type="match status" value="1"/>
</dbReference>
<dbReference type="GO" id="GO:0071555">
    <property type="term" value="P:cell wall organization"/>
    <property type="evidence" value="ECO:0007669"/>
    <property type="project" value="UniProtKB-KW"/>
</dbReference>
<evidence type="ECO:0000256" key="7">
    <source>
        <dbReference type="ARBA" id="ARBA00022692"/>
    </source>
</evidence>
<keyword evidence="6 16" id="KW-0808">Transferase</keyword>
<keyword evidence="9 16" id="KW-0573">Peptidoglycan synthesis</keyword>
<comment type="subcellular location">
    <subcellularLocation>
        <location evidence="16">Cell inner membrane</location>
        <topology evidence="16">Multi-pass membrane protein</topology>
    </subcellularLocation>
    <subcellularLocation>
        <location evidence="1">Cell membrane</location>
        <topology evidence="1">Multi-pass membrane protein</topology>
    </subcellularLocation>
    <text evidence="16">Localizes to the division septum.</text>
</comment>
<evidence type="ECO:0000256" key="2">
    <source>
        <dbReference type="ARBA" id="ARBA00004752"/>
    </source>
</evidence>
<protein>
    <recommendedName>
        <fullName evidence="16">Probable peptidoglycan glycosyltransferase FtsW</fullName>
        <shortName evidence="16">PGT</shortName>
        <ecNumber evidence="16">2.4.99.28</ecNumber>
    </recommendedName>
    <alternativeName>
        <fullName evidence="16">Cell division protein FtsW</fullName>
    </alternativeName>
    <alternativeName>
        <fullName evidence="16">Cell wall polymerase</fullName>
    </alternativeName>
    <alternativeName>
        <fullName evidence="16">Peptidoglycan polymerase</fullName>
        <shortName evidence="16">PG polymerase</shortName>
    </alternativeName>
</protein>
<dbReference type="RefSeq" id="WP_110018612.1">
    <property type="nucleotide sequence ID" value="NZ_QGTJ01000005.1"/>
</dbReference>
<dbReference type="InterPro" id="IPR001182">
    <property type="entry name" value="FtsW/RodA"/>
</dbReference>
<proteinExistence type="inferred from homology"/>
<dbReference type="UniPathway" id="UPA00219"/>
<dbReference type="InterPro" id="IPR013437">
    <property type="entry name" value="FtsW"/>
</dbReference>
<dbReference type="EMBL" id="QGTJ01000005">
    <property type="protein sequence ID" value="PWV61828.1"/>
    <property type="molecule type" value="Genomic_DNA"/>
</dbReference>
<dbReference type="GO" id="GO:0043093">
    <property type="term" value="P:FtsZ-dependent cytokinesis"/>
    <property type="evidence" value="ECO:0007669"/>
    <property type="project" value="UniProtKB-UniRule"/>
</dbReference>